<accession>A0A9P1FFK3</accession>
<protein>
    <submittedName>
        <fullName evidence="2">Uncharacterized protein</fullName>
    </submittedName>
</protein>
<organism evidence="2">
    <name type="scientific">Cladocopium goreaui</name>
    <dbReference type="NCBI Taxonomy" id="2562237"/>
    <lineage>
        <taxon>Eukaryota</taxon>
        <taxon>Sar</taxon>
        <taxon>Alveolata</taxon>
        <taxon>Dinophyceae</taxon>
        <taxon>Suessiales</taxon>
        <taxon>Symbiodiniaceae</taxon>
        <taxon>Cladocopium</taxon>
    </lineage>
</organism>
<evidence type="ECO:0000256" key="1">
    <source>
        <dbReference type="SAM" id="MobiDB-lite"/>
    </source>
</evidence>
<evidence type="ECO:0000313" key="4">
    <source>
        <dbReference type="Proteomes" id="UP001152797"/>
    </source>
</evidence>
<feature type="region of interest" description="Disordered" evidence="1">
    <location>
        <begin position="22"/>
        <end position="78"/>
    </location>
</feature>
<dbReference type="Proteomes" id="UP001152797">
    <property type="component" value="Unassembled WGS sequence"/>
</dbReference>
<gene>
    <name evidence="2" type="ORF">C1SCF055_LOCUS2754</name>
</gene>
<dbReference type="EMBL" id="CAMXCT010000129">
    <property type="protein sequence ID" value="CAI3974343.1"/>
    <property type="molecule type" value="Genomic_DNA"/>
</dbReference>
<name>A0A9P1FFK3_9DINO</name>
<dbReference type="EMBL" id="CAMXCT030000129">
    <property type="protein sequence ID" value="CAL4761655.1"/>
    <property type="molecule type" value="Genomic_DNA"/>
</dbReference>
<sequence length="223" mass="24598">MSNWTSTNADIGNWLHGNALQRHHSDAREAPTGVRWHGSNPRNDSLPAVHQSHSKLNQEKTPPAPSPLTGAQPPNGEVRFVHGRALPSASLRATPMPGSSGDAATAYMQLQLPSRIFNVASRGLPSGAQRQWCFERMPSLIPSPLARYWAPVINRPDDAPLEWLQGRSCAGLPARVPSETRRALDRPVLPGIRQVQSESSLHLPQWDEGSLVDRRSSWHFSQE</sequence>
<dbReference type="EMBL" id="CAMXCT020000129">
    <property type="protein sequence ID" value="CAL1127718.1"/>
    <property type="molecule type" value="Genomic_DNA"/>
</dbReference>
<dbReference type="AlphaFoldDB" id="A0A9P1FFK3"/>
<reference evidence="2" key="1">
    <citation type="submission" date="2022-10" db="EMBL/GenBank/DDBJ databases">
        <authorList>
            <person name="Chen Y."/>
            <person name="Dougan E. K."/>
            <person name="Chan C."/>
            <person name="Rhodes N."/>
            <person name="Thang M."/>
        </authorList>
    </citation>
    <scope>NUCLEOTIDE SEQUENCE</scope>
</reference>
<evidence type="ECO:0000313" key="2">
    <source>
        <dbReference type="EMBL" id="CAI3974343.1"/>
    </source>
</evidence>
<proteinExistence type="predicted"/>
<reference evidence="3" key="2">
    <citation type="submission" date="2024-04" db="EMBL/GenBank/DDBJ databases">
        <authorList>
            <person name="Chen Y."/>
            <person name="Shah S."/>
            <person name="Dougan E. K."/>
            <person name="Thang M."/>
            <person name="Chan C."/>
        </authorList>
    </citation>
    <scope>NUCLEOTIDE SEQUENCE [LARGE SCALE GENOMIC DNA]</scope>
</reference>
<keyword evidence="4" id="KW-1185">Reference proteome</keyword>
<comment type="caution">
    <text evidence="2">The sequence shown here is derived from an EMBL/GenBank/DDBJ whole genome shotgun (WGS) entry which is preliminary data.</text>
</comment>
<evidence type="ECO:0000313" key="3">
    <source>
        <dbReference type="EMBL" id="CAL1127718.1"/>
    </source>
</evidence>